<dbReference type="EMBL" id="SGPM01000312">
    <property type="protein sequence ID" value="THH26770.1"/>
    <property type="molecule type" value="Genomic_DNA"/>
</dbReference>
<evidence type="ECO:0000313" key="3">
    <source>
        <dbReference type="Proteomes" id="UP000308730"/>
    </source>
</evidence>
<name>A0A4S4MTY1_9APHY</name>
<feature type="region of interest" description="Disordered" evidence="1">
    <location>
        <begin position="154"/>
        <end position="181"/>
    </location>
</feature>
<feature type="region of interest" description="Disordered" evidence="1">
    <location>
        <begin position="85"/>
        <end position="111"/>
    </location>
</feature>
<sequence>MNALKVLQNSATMQALMKKESQNEVIVKREEMEASLDSIPITSAPEPSPPKRLKDIRRQMTALRAQEDSLIERLKKISPSAVAAQLSSAEKTKESNSIALSDLETEREKRKRAEEVWEDARKEYRAPLVVPAMLDAFEKLAQIAGDALISTSSSASSTAYAPSEASHSQASNRWGPRKPII</sequence>
<feature type="compositionally biased region" description="Polar residues" evidence="1">
    <location>
        <begin position="85"/>
        <end position="99"/>
    </location>
</feature>
<accession>A0A4S4MTY1</accession>
<evidence type="ECO:0000313" key="2">
    <source>
        <dbReference type="EMBL" id="THH26770.1"/>
    </source>
</evidence>
<feature type="compositionally biased region" description="Low complexity" evidence="1">
    <location>
        <begin position="154"/>
        <end position="166"/>
    </location>
</feature>
<reference evidence="2 3" key="1">
    <citation type="submission" date="2019-02" db="EMBL/GenBank/DDBJ databases">
        <title>Genome sequencing of the rare red list fungi Antrodiella citrinella (Flaviporus citrinellus).</title>
        <authorList>
            <person name="Buettner E."/>
            <person name="Kellner H."/>
        </authorList>
    </citation>
    <scope>NUCLEOTIDE SEQUENCE [LARGE SCALE GENOMIC DNA]</scope>
    <source>
        <strain evidence="2 3">DSM 108506</strain>
    </source>
</reference>
<dbReference type="OrthoDB" id="3070390at2759"/>
<keyword evidence="3" id="KW-1185">Reference proteome</keyword>
<proteinExistence type="predicted"/>
<dbReference type="AlphaFoldDB" id="A0A4S4MTY1"/>
<dbReference type="Proteomes" id="UP000308730">
    <property type="component" value="Unassembled WGS sequence"/>
</dbReference>
<comment type="caution">
    <text evidence="2">The sequence shown here is derived from an EMBL/GenBank/DDBJ whole genome shotgun (WGS) entry which is preliminary data.</text>
</comment>
<evidence type="ECO:0000256" key="1">
    <source>
        <dbReference type="SAM" id="MobiDB-lite"/>
    </source>
</evidence>
<protein>
    <submittedName>
        <fullName evidence="2">Uncharacterized protein</fullName>
    </submittedName>
</protein>
<gene>
    <name evidence="2" type="ORF">EUX98_g7416</name>
</gene>
<organism evidence="2 3">
    <name type="scientific">Antrodiella citrinella</name>
    <dbReference type="NCBI Taxonomy" id="2447956"/>
    <lineage>
        <taxon>Eukaryota</taxon>
        <taxon>Fungi</taxon>
        <taxon>Dikarya</taxon>
        <taxon>Basidiomycota</taxon>
        <taxon>Agaricomycotina</taxon>
        <taxon>Agaricomycetes</taxon>
        <taxon>Polyporales</taxon>
        <taxon>Steccherinaceae</taxon>
        <taxon>Antrodiella</taxon>
    </lineage>
</organism>